<evidence type="ECO:0000256" key="1">
    <source>
        <dbReference type="SAM" id="MobiDB-lite"/>
    </source>
</evidence>
<dbReference type="Proteomes" id="UP001446871">
    <property type="component" value="Unassembled WGS sequence"/>
</dbReference>
<proteinExistence type="predicted"/>
<sequence length="266" mass="29002">MPAGKNNEKPLQPLLLAAFDATNLALPRMAMLNKSCFVQNFASVHKCPISAGDTFHYPSSALLSSTYNLYSSTASIHAAMLPSQRYDTQRYGRPRQPRQGRPSTGHATTAPAPAPATAPKTVAPSATQLQPPNQQPLCFPDVPNFFDEEGLDSGPFSPPSPTSGDTRELLRKVNELLGKFEAIQSELAHHNEKPSALSQQCARLTTGRTSTQKVEQLFLQQTQRLTGWLSQVKVLFERFVPMADADPLGDTFFDQRGIALPPGIVC</sequence>
<name>A0ABR1W2X2_9PEZI</name>
<reference evidence="2 3" key="1">
    <citation type="submission" date="2023-01" db="EMBL/GenBank/DDBJ databases">
        <title>Analysis of 21 Apiospora genomes using comparative genomics revels a genus with tremendous synthesis potential of carbohydrate active enzymes and secondary metabolites.</title>
        <authorList>
            <person name="Sorensen T."/>
        </authorList>
    </citation>
    <scope>NUCLEOTIDE SEQUENCE [LARGE SCALE GENOMIC DNA]</scope>
    <source>
        <strain evidence="2 3">CBS 83171</strain>
    </source>
</reference>
<keyword evidence="3" id="KW-1185">Reference proteome</keyword>
<gene>
    <name evidence="2" type="ORF">PG996_002990</name>
</gene>
<evidence type="ECO:0000313" key="3">
    <source>
        <dbReference type="Proteomes" id="UP001446871"/>
    </source>
</evidence>
<comment type="caution">
    <text evidence="2">The sequence shown here is derived from an EMBL/GenBank/DDBJ whole genome shotgun (WGS) entry which is preliminary data.</text>
</comment>
<dbReference type="EMBL" id="JAQQWM010000002">
    <property type="protein sequence ID" value="KAK8076820.1"/>
    <property type="molecule type" value="Genomic_DNA"/>
</dbReference>
<accession>A0ABR1W2X2</accession>
<feature type="region of interest" description="Disordered" evidence="1">
    <location>
        <begin position="87"/>
        <end position="166"/>
    </location>
</feature>
<evidence type="ECO:0000313" key="2">
    <source>
        <dbReference type="EMBL" id="KAK8076820.1"/>
    </source>
</evidence>
<protein>
    <submittedName>
        <fullName evidence="2">Uncharacterized protein</fullName>
    </submittedName>
</protein>
<feature type="compositionally biased region" description="Low complexity" evidence="1">
    <location>
        <begin position="99"/>
        <end position="127"/>
    </location>
</feature>
<organism evidence="2 3">
    <name type="scientific">Apiospora saccharicola</name>
    <dbReference type="NCBI Taxonomy" id="335842"/>
    <lineage>
        <taxon>Eukaryota</taxon>
        <taxon>Fungi</taxon>
        <taxon>Dikarya</taxon>
        <taxon>Ascomycota</taxon>
        <taxon>Pezizomycotina</taxon>
        <taxon>Sordariomycetes</taxon>
        <taxon>Xylariomycetidae</taxon>
        <taxon>Amphisphaeriales</taxon>
        <taxon>Apiosporaceae</taxon>
        <taxon>Apiospora</taxon>
    </lineage>
</organism>